<keyword evidence="15" id="KW-0007">Acetylation</keyword>
<dbReference type="GO" id="GO:0048246">
    <property type="term" value="P:macrophage chemotaxis"/>
    <property type="evidence" value="ECO:0007669"/>
    <property type="project" value="TreeGrafter"/>
</dbReference>
<organism evidence="23 24">
    <name type="scientific">Alosa alosa</name>
    <name type="common">allis shad</name>
    <dbReference type="NCBI Taxonomy" id="278164"/>
    <lineage>
        <taxon>Eukaryota</taxon>
        <taxon>Metazoa</taxon>
        <taxon>Chordata</taxon>
        <taxon>Craniata</taxon>
        <taxon>Vertebrata</taxon>
        <taxon>Euteleostomi</taxon>
        <taxon>Actinopterygii</taxon>
        <taxon>Neopterygii</taxon>
        <taxon>Teleostei</taxon>
        <taxon>Clupei</taxon>
        <taxon>Clupeiformes</taxon>
        <taxon>Clupeoidei</taxon>
        <taxon>Clupeidae</taxon>
        <taxon>Alosa</taxon>
    </lineage>
</organism>
<keyword evidence="12" id="KW-0221">Differentiation</keyword>
<sequence length="273" mass="30231">MPFFFYSSQITWILLTLTPIVLVSRGMACGLLSPALSRGSHAGRAPNPYYPPTTWPGPTQPAQPTWPAPSQQPAAPTQPAQPTWPMPPQGQPRYVPAGTPSSAWPGNPGQPGWPGQPAPVPVPVWPGPTPVGPVGVPYNLNFPRGVYDKLMLTITGQVKPMAKMFTVNFLRGNDIALHINPRFNEGGKQILVRNHRQGERWGKEERNIQGPFPFAPGQPFEMKILVTYNEFKVAVNGAQVFEFKHRIRELNQIDRLNILQDINLTSINLQNMP</sequence>
<dbReference type="Pfam" id="PF00337">
    <property type="entry name" value="Gal-bind_lectin"/>
    <property type="match status" value="1"/>
</dbReference>
<evidence type="ECO:0000256" key="14">
    <source>
        <dbReference type="ARBA" id="ARBA00022972"/>
    </source>
</evidence>
<keyword evidence="7" id="KW-0399">Innate immunity</keyword>
<dbReference type="GO" id="GO:0005615">
    <property type="term" value="C:extracellular space"/>
    <property type="evidence" value="ECO:0007669"/>
    <property type="project" value="TreeGrafter"/>
</dbReference>
<feature type="signal peptide" evidence="21">
    <location>
        <begin position="1"/>
        <end position="28"/>
    </location>
</feature>
<evidence type="ECO:0000256" key="1">
    <source>
        <dbReference type="ARBA" id="ARBA00004123"/>
    </source>
</evidence>
<evidence type="ECO:0000256" key="10">
    <source>
        <dbReference type="ARBA" id="ARBA00022734"/>
    </source>
</evidence>
<keyword evidence="11" id="KW-0677">Repeat</keyword>
<evidence type="ECO:0000313" key="24">
    <source>
        <dbReference type="Proteomes" id="UP000823561"/>
    </source>
</evidence>
<evidence type="ECO:0000256" key="21">
    <source>
        <dbReference type="SAM" id="SignalP"/>
    </source>
</evidence>
<evidence type="ECO:0000256" key="18">
    <source>
        <dbReference type="ARBA" id="ARBA00023242"/>
    </source>
</evidence>
<feature type="region of interest" description="Disordered" evidence="20">
    <location>
        <begin position="37"/>
        <end position="114"/>
    </location>
</feature>
<feature type="domain" description="Galectin" evidence="22">
    <location>
        <begin position="138"/>
        <end position="270"/>
    </location>
</feature>
<dbReference type="PROSITE" id="PS51304">
    <property type="entry name" value="GALECTIN"/>
    <property type="match status" value="1"/>
</dbReference>
<evidence type="ECO:0000256" key="15">
    <source>
        <dbReference type="ARBA" id="ARBA00022990"/>
    </source>
</evidence>
<dbReference type="GO" id="GO:0005737">
    <property type="term" value="C:cytoplasm"/>
    <property type="evidence" value="ECO:0007669"/>
    <property type="project" value="UniProtKB-SubCell"/>
</dbReference>
<dbReference type="SMART" id="SM00908">
    <property type="entry name" value="Gal-bind_lectin"/>
    <property type="match status" value="1"/>
</dbReference>
<dbReference type="InterPro" id="IPR001079">
    <property type="entry name" value="Galectin_CRD"/>
</dbReference>
<dbReference type="GO" id="GO:0030154">
    <property type="term" value="P:cell differentiation"/>
    <property type="evidence" value="ECO:0007669"/>
    <property type="project" value="UniProtKB-KW"/>
</dbReference>
<feature type="compositionally biased region" description="Pro residues" evidence="20">
    <location>
        <begin position="48"/>
        <end position="67"/>
    </location>
</feature>
<dbReference type="GO" id="GO:0006397">
    <property type="term" value="P:mRNA processing"/>
    <property type="evidence" value="ECO:0007669"/>
    <property type="project" value="UniProtKB-KW"/>
</dbReference>
<keyword evidence="6" id="KW-0597">Phosphoprotein</keyword>
<keyword evidence="18" id="KW-0539">Nucleus</keyword>
<accession>A0AAV6GPZ5</accession>
<proteinExistence type="predicted"/>
<dbReference type="PANTHER" id="PTHR11346">
    <property type="entry name" value="GALECTIN"/>
    <property type="match status" value="1"/>
</dbReference>
<dbReference type="GO" id="GO:0045087">
    <property type="term" value="P:innate immune response"/>
    <property type="evidence" value="ECO:0007669"/>
    <property type="project" value="UniProtKB-KW"/>
</dbReference>
<dbReference type="FunFam" id="2.60.120.200:FF:000023">
    <property type="entry name" value="Galectin"/>
    <property type="match status" value="1"/>
</dbReference>
<keyword evidence="17" id="KW-0508">mRNA splicing</keyword>
<dbReference type="GO" id="GO:0045806">
    <property type="term" value="P:negative regulation of endocytosis"/>
    <property type="evidence" value="ECO:0007669"/>
    <property type="project" value="TreeGrafter"/>
</dbReference>
<feature type="compositionally biased region" description="Low complexity" evidence="20">
    <location>
        <begin position="68"/>
        <end position="81"/>
    </location>
</feature>
<dbReference type="SUPFAM" id="SSF49899">
    <property type="entry name" value="Concanavalin A-like lectins/glucanases"/>
    <property type="match status" value="1"/>
</dbReference>
<keyword evidence="16" id="KW-1015">Disulfide bond</keyword>
<keyword evidence="5" id="KW-0964">Secreted</keyword>
<reference evidence="23" key="1">
    <citation type="submission" date="2020-10" db="EMBL/GenBank/DDBJ databases">
        <title>Chromosome-scale genome assembly of the Allis shad, Alosa alosa.</title>
        <authorList>
            <person name="Margot Z."/>
            <person name="Christophe K."/>
            <person name="Cabau C."/>
            <person name="Louis A."/>
            <person name="Berthelot C."/>
            <person name="Parey E."/>
            <person name="Roest Crollius H."/>
            <person name="Montfort J."/>
            <person name="Robinson-Rechavi M."/>
            <person name="Bucao C."/>
            <person name="Bouchez O."/>
            <person name="Gislard M."/>
            <person name="Lluch J."/>
            <person name="Milhes M."/>
            <person name="Lampietro C."/>
            <person name="Lopez Roques C."/>
            <person name="Donnadieu C."/>
            <person name="Braasch I."/>
            <person name="Desvignes T."/>
            <person name="Postlethwait J."/>
            <person name="Bobe J."/>
            <person name="Guiguen Y."/>
        </authorList>
    </citation>
    <scope>NUCLEOTIDE SEQUENCE</scope>
    <source>
        <strain evidence="23">M-15738</strain>
        <tissue evidence="23">Blood</tissue>
    </source>
</reference>
<evidence type="ECO:0000259" key="22">
    <source>
        <dbReference type="PROSITE" id="PS51304"/>
    </source>
</evidence>
<keyword evidence="4" id="KW-0963">Cytoplasm</keyword>
<evidence type="ECO:0000256" key="11">
    <source>
        <dbReference type="ARBA" id="ARBA00022737"/>
    </source>
</evidence>
<dbReference type="GO" id="GO:0008380">
    <property type="term" value="P:RNA splicing"/>
    <property type="evidence" value="ECO:0007669"/>
    <property type="project" value="UniProtKB-KW"/>
</dbReference>
<keyword evidence="13" id="KW-0391">Immunity</keyword>
<keyword evidence="24" id="KW-1185">Reference proteome</keyword>
<dbReference type="SMART" id="SM00276">
    <property type="entry name" value="GLECT"/>
    <property type="match status" value="1"/>
</dbReference>
<dbReference type="GO" id="GO:0048030">
    <property type="term" value="F:disaccharide binding"/>
    <property type="evidence" value="ECO:0007669"/>
    <property type="project" value="TreeGrafter"/>
</dbReference>
<keyword evidence="21" id="KW-0732">Signal</keyword>
<keyword evidence="9" id="KW-0747">Spliceosome</keyword>
<gene>
    <name evidence="23" type="ORF">AALO_G00111240</name>
</gene>
<evidence type="ECO:0000313" key="23">
    <source>
        <dbReference type="EMBL" id="KAG5276910.1"/>
    </source>
</evidence>
<dbReference type="Proteomes" id="UP000823561">
    <property type="component" value="Chromosome 8"/>
</dbReference>
<evidence type="ECO:0000256" key="3">
    <source>
        <dbReference type="ARBA" id="ARBA00004613"/>
    </source>
</evidence>
<evidence type="ECO:0000256" key="9">
    <source>
        <dbReference type="ARBA" id="ARBA00022728"/>
    </source>
</evidence>
<dbReference type="GO" id="GO:0030593">
    <property type="term" value="P:neutrophil chemotaxis"/>
    <property type="evidence" value="ECO:0007669"/>
    <property type="project" value="TreeGrafter"/>
</dbReference>
<dbReference type="EMBL" id="JADWDJ010000008">
    <property type="protein sequence ID" value="KAG5276910.1"/>
    <property type="molecule type" value="Genomic_DNA"/>
</dbReference>
<evidence type="ECO:0000256" key="5">
    <source>
        <dbReference type="ARBA" id="ARBA00022525"/>
    </source>
</evidence>
<dbReference type="GO" id="GO:0005681">
    <property type="term" value="C:spliceosomal complex"/>
    <property type="evidence" value="ECO:0007669"/>
    <property type="project" value="UniProtKB-KW"/>
</dbReference>
<name>A0AAV6GPZ5_9TELE</name>
<feature type="chain" id="PRO_5043742128" description="Galectin" evidence="21">
    <location>
        <begin position="29"/>
        <end position="273"/>
    </location>
</feature>
<dbReference type="GO" id="GO:0043236">
    <property type="term" value="F:laminin binding"/>
    <property type="evidence" value="ECO:0007669"/>
    <property type="project" value="TreeGrafter"/>
</dbReference>
<dbReference type="GO" id="GO:0019863">
    <property type="term" value="F:IgE binding"/>
    <property type="evidence" value="ECO:0007669"/>
    <property type="project" value="UniProtKB-KW"/>
</dbReference>
<evidence type="ECO:0000256" key="6">
    <source>
        <dbReference type="ARBA" id="ARBA00022553"/>
    </source>
</evidence>
<evidence type="ECO:0000256" key="19">
    <source>
        <dbReference type="RuleBase" id="RU102079"/>
    </source>
</evidence>
<keyword evidence="8" id="KW-0507">mRNA processing</keyword>
<dbReference type="PANTHER" id="PTHR11346:SF26">
    <property type="entry name" value="GALECTIN-3"/>
    <property type="match status" value="1"/>
</dbReference>
<evidence type="ECO:0000256" key="20">
    <source>
        <dbReference type="SAM" id="MobiDB-lite"/>
    </source>
</evidence>
<evidence type="ECO:0000256" key="16">
    <source>
        <dbReference type="ARBA" id="ARBA00023157"/>
    </source>
</evidence>
<dbReference type="GO" id="GO:0050918">
    <property type="term" value="P:positive chemotaxis"/>
    <property type="evidence" value="ECO:0007669"/>
    <property type="project" value="TreeGrafter"/>
</dbReference>
<evidence type="ECO:0000256" key="13">
    <source>
        <dbReference type="ARBA" id="ARBA00022859"/>
    </source>
</evidence>
<dbReference type="InterPro" id="IPR013320">
    <property type="entry name" value="ConA-like_dom_sf"/>
</dbReference>
<dbReference type="AlphaFoldDB" id="A0AAV6GPZ5"/>
<dbReference type="GO" id="GO:0002548">
    <property type="term" value="P:monocyte chemotaxis"/>
    <property type="evidence" value="ECO:0007669"/>
    <property type="project" value="TreeGrafter"/>
</dbReference>
<comment type="subcellular location">
    <subcellularLocation>
        <location evidence="2">Cytoplasm</location>
    </subcellularLocation>
    <subcellularLocation>
        <location evidence="1">Nucleus</location>
    </subcellularLocation>
    <subcellularLocation>
        <location evidence="3">Secreted</location>
    </subcellularLocation>
</comment>
<comment type="caution">
    <text evidence="23">The sequence shown here is derived from an EMBL/GenBank/DDBJ whole genome shotgun (WGS) entry which is preliminary data.</text>
</comment>
<keyword evidence="14" id="KW-0389">IgE-binding protein</keyword>
<evidence type="ECO:0000256" key="7">
    <source>
        <dbReference type="ARBA" id="ARBA00022588"/>
    </source>
</evidence>
<dbReference type="InterPro" id="IPR044156">
    <property type="entry name" value="Galectin-like"/>
</dbReference>
<evidence type="ECO:0000256" key="17">
    <source>
        <dbReference type="ARBA" id="ARBA00023187"/>
    </source>
</evidence>
<dbReference type="Gene3D" id="2.60.120.200">
    <property type="match status" value="1"/>
</dbReference>
<protein>
    <recommendedName>
        <fullName evidence="19">Galectin</fullName>
    </recommendedName>
</protein>
<dbReference type="GO" id="GO:0048245">
    <property type="term" value="P:eosinophil chemotaxis"/>
    <property type="evidence" value="ECO:0007669"/>
    <property type="project" value="TreeGrafter"/>
</dbReference>
<evidence type="ECO:0000256" key="12">
    <source>
        <dbReference type="ARBA" id="ARBA00022782"/>
    </source>
</evidence>
<evidence type="ECO:0000256" key="8">
    <source>
        <dbReference type="ARBA" id="ARBA00022664"/>
    </source>
</evidence>
<evidence type="ECO:0000256" key="4">
    <source>
        <dbReference type="ARBA" id="ARBA00022490"/>
    </source>
</evidence>
<dbReference type="GO" id="GO:2001237">
    <property type="term" value="P:negative regulation of extrinsic apoptotic signaling pathway"/>
    <property type="evidence" value="ECO:0007669"/>
    <property type="project" value="TreeGrafter"/>
</dbReference>
<dbReference type="GO" id="GO:0090280">
    <property type="term" value="P:positive regulation of calcium ion import"/>
    <property type="evidence" value="ECO:0007669"/>
    <property type="project" value="TreeGrafter"/>
</dbReference>
<evidence type="ECO:0000256" key="2">
    <source>
        <dbReference type="ARBA" id="ARBA00004496"/>
    </source>
</evidence>
<dbReference type="CDD" id="cd00070">
    <property type="entry name" value="GLECT"/>
    <property type="match status" value="1"/>
</dbReference>
<keyword evidence="10 19" id="KW-0430">Lectin</keyword>
<dbReference type="GO" id="GO:0001772">
    <property type="term" value="C:immunological synapse"/>
    <property type="evidence" value="ECO:0007669"/>
    <property type="project" value="TreeGrafter"/>
</dbReference>